<comment type="caution">
    <text evidence="2">The sequence shown here is derived from an EMBL/GenBank/DDBJ whole genome shotgun (WGS) entry which is preliminary data.</text>
</comment>
<accession>A0A9Q3DAD1</accession>
<protein>
    <submittedName>
        <fullName evidence="2">Uncharacterized protein</fullName>
    </submittedName>
</protein>
<gene>
    <name evidence="2" type="ORF">O181_039394</name>
</gene>
<evidence type="ECO:0000313" key="2">
    <source>
        <dbReference type="EMBL" id="MBW0499679.1"/>
    </source>
</evidence>
<name>A0A9Q3DAD1_9BASI</name>
<reference evidence="2" key="1">
    <citation type="submission" date="2021-03" db="EMBL/GenBank/DDBJ databases">
        <title>Draft genome sequence of rust myrtle Austropuccinia psidii MF-1, a brazilian biotype.</title>
        <authorList>
            <person name="Quecine M.C."/>
            <person name="Pachon D.M.R."/>
            <person name="Bonatelli M.L."/>
            <person name="Correr F.H."/>
            <person name="Franceschini L.M."/>
            <person name="Leite T.F."/>
            <person name="Margarido G.R.A."/>
            <person name="Almeida C.A."/>
            <person name="Ferrarezi J.A."/>
            <person name="Labate C.A."/>
        </authorList>
    </citation>
    <scope>NUCLEOTIDE SEQUENCE</scope>
    <source>
        <strain evidence="2">MF-1</strain>
    </source>
</reference>
<dbReference type="AlphaFoldDB" id="A0A9Q3DAD1"/>
<feature type="compositionally biased region" description="Polar residues" evidence="1">
    <location>
        <begin position="43"/>
        <end position="66"/>
    </location>
</feature>
<evidence type="ECO:0000256" key="1">
    <source>
        <dbReference type="SAM" id="MobiDB-lite"/>
    </source>
</evidence>
<keyword evidence="3" id="KW-1185">Reference proteome</keyword>
<organism evidence="2 3">
    <name type="scientific">Austropuccinia psidii MF-1</name>
    <dbReference type="NCBI Taxonomy" id="1389203"/>
    <lineage>
        <taxon>Eukaryota</taxon>
        <taxon>Fungi</taxon>
        <taxon>Dikarya</taxon>
        <taxon>Basidiomycota</taxon>
        <taxon>Pucciniomycotina</taxon>
        <taxon>Pucciniomycetes</taxon>
        <taxon>Pucciniales</taxon>
        <taxon>Sphaerophragmiaceae</taxon>
        <taxon>Austropuccinia</taxon>
    </lineage>
</organism>
<evidence type="ECO:0000313" key="3">
    <source>
        <dbReference type="Proteomes" id="UP000765509"/>
    </source>
</evidence>
<feature type="region of interest" description="Disordered" evidence="1">
    <location>
        <begin position="36"/>
        <end position="66"/>
    </location>
</feature>
<dbReference type="EMBL" id="AVOT02015387">
    <property type="protein sequence ID" value="MBW0499679.1"/>
    <property type="molecule type" value="Genomic_DNA"/>
</dbReference>
<proteinExistence type="predicted"/>
<sequence>MEVSLSCQCKLPGFQVLSNDVMDIWEAVTKILSKSQDKGGICPSTTSRSAQQSVHPKSSPSKSCETIISKPPDVLAHRYPFDIRWPPHEHQFNKYTAKSIVLSCRSPSSTWDRR</sequence>
<dbReference type="Proteomes" id="UP000765509">
    <property type="component" value="Unassembled WGS sequence"/>
</dbReference>